<accession>U2E7G6</accession>
<proteinExistence type="predicted"/>
<evidence type="ECO:0000313" key="1">
    <source>
        <dbReference type="EMBL" id="ERI88421.1"/>
    </source>
</evidence>
<dbReference type="RefSeq" id="WP_021643914.1">
    <property type="nucleotide sequence ID" value="NZ_KE993056.1"/>
</dbReference>
<dbReference type="AlphaFoldDB" id="U2E7G6"/>
<reference evidence="1 2" key="1">
    <citation type="submission" date="2013-08" db="EMBL/GenBank/DDBJ databases">
        <authorList>
            <person name="Weinstock G."/>
            <person name="Sodergren E."/>
            <person name="Wylie T."/>
            <person name="Fulton L."/>
            <person name="Fulton R."/>
            <person name="Fronick C."/>
            <person name="O'Laughlin M."/>
            <person name="Godfrey J."/>
            <person name="Miner T."/>
            <person name="Herter B."/>
            <person name="Appelbaum E."/>
            <person name="Cordes M."/>
            <person name="Lek S."/>
            <person name="Wollam A."/>
            <person name="Pepin K.H."/>
            <person name="Palsikar V.B."/>
            <person name="Mitreva M."/>
            <person name="Wilson R.K."/>
        </authorList>
    </citation>
    <scope>NUCLEOTIDE SEQUENCE [LARGE SCALE GENOMIC DNA]</scope>
    <source>
        <strain evidence="1 2">F0041</strain>
    </source>
</reference>
<organism evidence="1 2">
    <name type="scientific">Bacteroides pyogenes F0041</name>
    <dbReference type="NCBI Taxonomy" id="1321819"/>
    <lineage>
        <taxon>Bacteria</taxon>
        <taxon>Pseudomonadati</taxon>
        <taxon>Bacteroidota</taxon>
        <taxon>Bacteroidia</taxon>
        <taxon>Bacteroidales</taxon>
        <taxon>Bacteroidaceae</taxon>
        <taxon>Bacteroides</taxon>
    </lineage>
</organism>
<evidence type="ECO:0000313" key="2">
    <source>
        <dbReference type="Proteomes" id="UP000016496"/>
    </source>
</evidence>
<sequence length="186" mass="21592">MKQIIWSSEDLFDDKAREEYESSQRDILDDEDYNVSDTEWAKVINDNLSDERMNLDKLIDGVVMAFADLGFWNGRRQGHTILGHNINGIFSVSEDENEWYSDGFNIRGSLSHHDGTHYVLYRVAKDIDEAKRIGELIYNREIDEVGFRKKTRSLYPYVAEIYGWKTGRFGTAFNKAVPPMKSFGMD</sequence>
<dbReference type="PATRIC" id="fig|1321819.3.peg.505"/>
<dbReference type="HOGENOM" id="CLU_1552234_0_0_10"/>
<dbReference type="Proteomes" id="UP000016496">
    <property type="component" value="Unassembled WGS sequence"/>
</dbReference>
<dbReference type="EMBL" id="AWSV01000038">
    <property type="protein sequence ID" value="ERI88421.1"/>
    <property type="molecule type" value="Genomic_DNA"/>
</dbReference>
<dbReference type="OrthoDB" id="1070658at2"/>
<comment type="caution">
    <text evidence="1">The sequence shown here is derived from an EMBL/GenBank/DDBJ whole genome shotgun (WGS) entry which is preliminary data.</text>
</comment>
<protein>
    <submittedName>
        <fullName evidence="1">Uncharacterized protein</fullName>
    </submittedName>
</protein>
<name>U2E7G6_9BACE</name>
<gene>
    <name evidence="1" type="ORF">HMPREF1981_00540</name>
</gene>